<feature type="compositionally biased region" description="Low complexity" evidence="1">
    <location>
        <begin position="192"/>
        <end position="207"/>
    </location>
</feature>
<organism evidence="3 4">
    <name type="scientific">Paraburkholderia caballeronis</name>
    <dbReference type="NCBI Taxonomy" id="416943"/>
    <lineage>
        <taxon>Bacteria</taxon>
        <taxon>Pseudomonadati</taxon>
        <taxon>Pseudomonadota</taxon>
        <taxon>Betaproteobacteria</taxon>
        <taxon>Burkholderiales</taxon>
        <taxon>Burkholderiaceae</taxon>
        <taxon>Paraburkholderia</taxon>
    </lineage>
</organism>
<keyword evidence="2" id="KW-1133">Transmembrane helix</keyword>
<feature type="transmembrane region" description="Helical" evidence="2">
    <location>
        <begin position="44"/>
        <end position="64"/>
    </location>
</feature>
<accession>A0A1H7NFS7</accession>
<evidence type="ECO:0000256" key="2">
    <source>
        <dbReference type="SAM" id="Phobius"/>
    </source>
</evidence>
<dbReference type="STRING" id="416943.SAMN05445871_1691"/>
<keyword evidence="2" id="KW-0812">Transmembrane</keyword>
<feature type="transmembrane region" description="Helical" evidence="2">
    <location>
        <begin position="7"/>
        <end position="32"/>
    </location>
</feature>
<feature type="compositionally biased region" description="Basic and acidic residues" evidence="1">
    <location>
        <begin position="210"/>
        <end position="220"/>
    </location>
</feature>
<gene>
    <name evidence="3" type="ORF">SAMN05192542_105465</name>
</gene>
<evidence type="ECO:0008006" key="5">
    <source>
        <dbReference type="Google" id="ProtNLM"/>
    </source>
</evidence>
<dbReference type="RefSeq" id="WP_090543943.1">
    <property type="nucleotide sequence ID" value="NZ_FNSR01000001.1"/>
</dbReference>
<feature type="transmembrane region" description="Helical" evidence="2">
    <location>
        <begin position="76"/>
        <end position="94"/>
    </location>
</feature>
<proteinExistence type="predicted"/>
<protein>
    <recommendedName>
        <fullName evidence="5">Transmembrane protein</fullName>
    </recommendedName>
</protein>
<evidence type="ECO:0000313" key="3">
    <source>
        <dbReference type="EMBL" id="SEL21757.1"/>
    </source>
</evidence>
<evidence type="ECO:0000256" key="1">
    <source>
        <dbReference type="SAM" id="MobiDB-lite"/>
    </source>
</evidence>
<keyword evidence="4" id="KW-1185">Reference proteome</keyword>
<dbReference type="AlphaFoldDB" id="A0A1H7NFS7"/>
<evidence type="ECO:0000313" key="4">
    <source>
        <dbReference type="Proteomes" id="UP000199120"/>
    </source>
</evidence>
<dbReference type="Proteomes" id="UP000199120">
    <property type="component" value="Unassembled WGS sequence"/>
</dbReference>
<keyword evidence="2" id="KW-0472">Membrane</keyword>
<name>A0A1H7NFS7_9BURK</name>
<reference evidence="4" key="1">
    <citation type="submission" date="2016-10" db="EMBL/GenBank/DDBJ databases">
        <authorList>
            <person name="Varghese N."/>
            <person name="Submissions S."/>
        </authorList>
    </citation>
    <scope>NUCLEOTIDE SEQUENCE [LARGE SCALE GENOMIC DNA]</scope>
    <source>
        <strain evidence="4">LMG 26416</strain>
    </source>
</reference>
<feature type="transmembrane region" description="Helical" evidence="2">
    <location>
        <begin position="106"/>
        <end position="126"/>
    </location>
</feature>
<feature type="region of interest" description="Disordered" evidence="1">
    <location>
        <begin position="192"/>
        <end position="230"/>
    </location>
</feature>
<dbReference type="OrthoDB" id="9130055at2"/>
<dbReference type="EMBL" id="FOAJ01000005">
    <property type="protein sequence ID" value="SEL21757.1"/>
    <property type="molecule type" value="Genomic_DNA"/>
</dbReference>
<sequence>MKPLLRVVLIVDALFLLVFGVLFLLTPWASLYDALQLVRPQPTLIGQAFGFVLIGLGWLAAHAAFDGALTSPIGKVVGHVNWIAGVLILVWLIGLHTPPMTGFGELVAGALGAWLIVLGLGGVRLARAVRRRDKVAAMETAAAQRDARSATVVTPDRREPVNYATPGYAAGPCVEAGAPAKPVAEAATRPAVVAAPPSAGTTAATSADTIEARNAARDEAAGSTKPPFHG</sequence>